<dbReference type="AlphaFoldDB" id="A0AAE0ZG30"/>
<keyword evidence="2" id="KW-1185">Reference proteome</keyword>
<dbReference type="Proteomes" id="UP001283361">
    <property type="component" value="Unassembled WGS sequence"/>
</dbReference>
<name>A0AAE0ZG30_9GAST</name>
<comment type="caution">
    <text evidence="1">The sequence shown here is derived from an EMBL/GenBank/DDBJ whole genome shotgun (WGS) entry which is preliminary data.</text>
</comment>
<accession>A0AAE0ZG30</accession>
<reference evidence="1" key="1">
    <citation type="journal article" date="2023" name="G3 (Bethesda)">
        <title>A reference genome for the long-term kleptoplast-retaining sea slug Elysia crispata morphotype clarki.</title>
        <authorList>
            <person name="Eastman K.E."/>
            <person name="Pendleton A.L."/>
            <person name="Shaikh M.A."/>
            <person name="Suttiyut T."/>
            <person name="Ogas R."/>
            <person name="Tomko P."/>
            <person name="Gavelis G."/>
            <person name="Widhalm J.R."/>
            <person name="Wisecaver J.H."/>
        </authorList>
    </citation>
    <scope>NUCLEOTIDE SEQUENCE</scope>
    <source>
        <strain evidence="1">ECLA1</strain>
    </source>
</reference>
<gene>
    <name evidence="1" type="ORF">RRG08_041904</name>
</gene>
<dbReference type="EMBL" id="JAWDGP010004068">
    <property type="protein sequence ID" value="KAK3768116.1"/>
    <property type="molecule type" value="Genomic_DNA"/>
</dbReference>
<proteinExistence type="predicted"/>
<evidence type="ECO:0000313" key="2">
    <source>
        <dbReference type="Proteomes" id="UP001283361"/>
    </source>
</evidence>
<evidence type="ECO:0000313" key="1">
    <source>
        <dbReference type="EMBL" id="KAK3768116.1"/>
    </source>
</evidence>
<organism evidence="1 2">
    <name type="scientific">Elysia crispata</name>
    <name type="common">lettuce slug</name>
    <dbReference type="NCBI Taxonomy" id="231223"/>
    <lineage>
        <taxon>Eukaryota</taxon>
        <taxon>Metazoa</taxon>
        <taxon>Spiralia</taxon>
        <taxon>Lophotrochozoa</taxon>
        <taxon>Mollusca</taxon>
        <taxon>Gastropoda</taxon>
        <taxon>Heterobranchia</taxon>
        <taxon>Euthyneura</taxon>
        <taxon>Panpulmonata</taxon>
        <taxon>Sacoglossa</taxon>
        <taxon>Placobranchoidea</taxon>
        <taxon>Plakobranchidae</taxon>
        <taxon>Elysia</taxon>
    </lineage>
</organism>
<protein>
    <submittedName>
        <fullName evidence="1">Uncharacterized protein</fullName>
    </submittedName>
</protein>
<sequence length="128" mass="14590">MLCLVNSRTPRWGSMSRQKAGSVQIEFTGGEEIKAIYRFTSLGSSIQKRSPSTSTCVVKYKEYHGQALCQTKKIKKKNRLYYGGKRSKNLKRMKPRCKPGGRTCRNQLSVRKWFSGDPSHHESSNDLS</sequence>